<proteinExistence type="predicted"/>
<reference evidence="1" key="1">
    <citation type="submission" date="2021-06" db="EMBL/GenBank/DDBJ databases">
        <authorList>
            <person name="Kallberg Y."/>
            <person name="Tangrot J."/>
            <person name="Rosling A."/>
        </authorList>
    </citation>
    <scope>NUCLEOTIDE SEQUENCE</scope>
    <source>
        <strain evidence="1">AU212A</strain>
    </source>
</reference>
<organism evidence="1 2">
    <name type="scientific">Scutellospora calospora</name>
    <dbReference type="NCBI Taxonomy" id="85575"/>
    <lineage>
        <taxon>Eukaryota</taxon>
        <taxon>Fungi</taxon>
        <taxon>Fungi incertae sedis</taxon>
        <taxon>Mucoromycota</taxon>
        <taxon>Glomeromycotina</taxon>
        <taxon>Glomeromycetes</taxon>
        <taxon>Diversisporales</taxon>
        <taxon>Gigasporaceae</taxon>
        <taxon>Scutellospora</taxon>
    </lineage>
</organism>
<protein>
    <submittedName>
        <fullName evidence="1">5942_t:CDS:1</fullName>
    </submittedName>
</protein>
<evidence type="ECO:0000313" key="1">
    <source>
        <dbReference type="EMBL" id="CAG8525736.1"/>
    </source>
</evidence>
<dbReference type="Proteomes" id="UP000789860">
    <property type="component" value="Unassembled WGS sequence"/>
</dbReference>
<accession>A0ACA9LGP8</accession>
<feature type="non-terminal residue" evidence="1">
    <location>
        <position position="281"/>
    </location>
</feature>
<dbReference type="EMBL" id="CAJVPM010005580">
    <property type="protein sequence ID" value="CAG8525736.1"/>
    <property type="molecule type" value="Genomic_DNA"/>
</dbReference>
<comment type="caution">
    <text evidence="1">The sequence shown here is derived from an EMBL/GenBank/DDBJ whole genome shotgun (WGS) entry which is preliminary data.</text>
</comment>
<sequence length="281" mass="32070">MNPYHSFRLEIQFSTIEIFQKSLKYIHEPTKNEVVLDHDNIKKEIANAKFYEDGTKIIRPILNEKQEHPTIEIYNGDCLSHALDIKRNLGLNPIVLNMANDQVPGGGYLYGAGAQEENMFRRTNLFQYHEPKDHHEWYPIPKTGGIYYPNATVIRTNEQENYELLEVPEKMSFVAVAALCQPILVKDSDGKDTLSDDDKELTRQKIRTMLNIGLDNGHDCIILSAFGCGAFSNPPSIIAELFYEVISQEYAGDAEKLPKTYRHIAFAIFDDVSALQWKDGE</sequence>
<keyword evidence="2" id="KW-1185">Reference proteome</keyword>
<evidence type="ECO:0000313" key="2">
    <source>
        <dbReference type="Proteomes" id="UP000789860"/>
    </source>
</evidence>
<name>A0ACA9LGP8_9GLOM</name>
<gene>
    <name evidence="1" type="ORF">SCALOS_LOCUS4250</name>
</gene>